<dbReference type="Pfam" id="PF20628">
    <property type="entry name" value="Dyp_perox_C"/>
    <property type="match status" value="1"/>
</dbReference>
<evidence type="ECO:0000256" key="6">
    <source>
        <dbReference type="ARBA" id="ARBA00023004"/>
    </source>
</evidence>
<dbReference type="GO" id="GO:0004601">
    <property type="term" value="F:peroxidase activity"/>
    <property type="evidence" value="ECO:0007669"/>
    <property type="project" value="UniProtKB-KW"/>
</dbReference>
<gene>
    <name evidence="10" type="ORF">MNBD_GAMMA11-2900</name>
</gene>
<organism evidence="10">
    <name type="scientific">hydrothermal vent metagenome</name>
    <dbReference type="NCBI Taxonomy" id="652676"/>
    <lineage>
        <taxon>unclassified sequences</taxon>
        <taxon>metagenomes</taxon>
        <taxon>ecological metagenomes</taxon>
    </lineage>
</organism>
<dbReference type="InterPro" id="IPR001150">
    <property type="entry name" value="Gly_radical"/>
</dbReference>
<evidence type="ECO:0000256" key="3">
    <source>
        <dbReference type="ARBA" id="ARBA00022723"/>
    </source>
</evidence>
<name>A0A3B0X9B7_9ZZZZ</name>
<dbReference type="InterPro" id="IPR048328">
    <property type="entry name" value="Dyp_perox_C"/>
</dbReference>
<dbReference type="PANTHER" id="PTHR43641:SF2">
    <property type="entry name" value="DEHYDRATASE YBIW-RELATED"/>
    <property type="match status" value="1"/>
</dbReference>
<dbReference type="GO" id="GO:0016829">
    <property type="term" value="F:lyase activity"/>
    <property type="evidence" value="ECO:0007669"/>
    <property type="project" value="UniProtKB-KW"/>
</dbReference>
<feature type="domain" description="Glycine radical" evidence="8">
    <location>
        <begin position="1078"/>
        <end position="1200"/>
    </location>
</feature>
<dbReference type="Pfam" id="PF02901">
    <property type="entry name" value="PFL-like"/>
    <property type="match status" value="1"/>
</dbReference>
<dbReference type="GO" id="GO:0005829">
    <property type="term" value="C:cytosol"/>
    <property type="evidence" value="ECO:0007669"/>
    <property type="project" value="TreeGrafter"/>
</dbReference>
<dbReference type="InterPro" id="IPR004184">
    <property type="entry name" value="PFL_dom"/>
</dbReference>
<dbReference type="PROSITE" id="PS51149">
    <property type="entry name" value="GLY_RADICAL_2"/>
    <property type="match status" value="1"/>
</dbReference>
<feature type="domain" description="PFL" evidence="9">
    <location>
        <begin position="367"/>
        <end position="1067"/>
    </location>
</feature>
<dbReference type="PROSITE" id="PS51404">
    <property type="entry name" value="DYP_PEROXIDASE"/>
    <property type="match status" value="1"/>
</dbReference>
<dbReference type="SUPFAM" id="SSF51998">
    <property type="entry name" value="PFL-like glycyl radical enzymes"/>
    <property type="match status" value="1"/>
</dbReference>
<dbReference type="AlphaFoldDB" id="A0A3B0X9B7"/>
<evidence type="ECO:0000256" key="7">
    <source>
        <dbReference type="ARBA" id="ARBA00023239"/>
    </source>
</evidence>
<keyword evidence="4" id="KW-0556">Organic radical</keyword>
<keyword evidence="5" id="KW-0560">Oxidoreductase</keyword>
<dbReference type="InterPro" id="IPR006314">
    <property type="entry name" value="Dyp_peroxidase"/>
</dbReference>
<evidence type="ECO:0000259" key="9">
    <source>
        <dbReference type="PROSITE" id="PS51554"/>
    </source>
</evidence>
<evidence type="ECO:0000313" key="10">
    <source>
        <dbReference type="EMBL" id="VAW59517.1"/>
    </source>
</evidence>
<dbReference type="InterPro" id="IPR051215">
    <property type="entry name" value="GRE"/>
</dbReference>
<dbReference type="GO" id="GO:0046872">
    <property type="term" value="F:metal ion binding"/>
    <property type="evidence" value="ECO:0007669"/>
    <property type="project" value="UniProtKB-KW"/>
</dbReference>
<dbReference type="SUPFAM" id="SSF54909">
    <property type="entry name" value="Dimeric alpha+beta barrel"/>
    <property type="match status" value="1"/>
</dbReference>
<dbReference type="NCBIfam" id="TIGR01413">
    <property type="entry name" value="Dyp_perox_fam"/>
    <property type="match status" value="1"/>
</dbReference>
<evidence type="ECO:0000256" key="1">
    <source>
        <dbReference type="ARBA" id="ARBA00001970"/>
    </source>
</evidence>
<dbReference type="PROSITE" id="PS51554">
    <property type="entry name" value="PFL"/>
    <property type="match status" value="1"/>
</dbReference>
<dbReference type="Gene3D" id="3.20.70.20">
    <property type="match status" value="1"/>
</dbReference>
<keyword evidence="2" id="KW-0575">Peroxidase</keyword>
<keyword evidence="3" id="KW-0479">Metal-binding</keyword>
<keyword evidence="6" id="KW-0408">Iron</keyword>
<comment type="cofactor">
    <cofactor evidence="1">
        <name>heme b</name>
        <dbReference type="ChEBI" id="CHEBI:60344"/>
    </cofactor>
</comment>
<evidence type="ECO:0000256" key="5">
    <source>
        <dbReference type="ARBA" id="ARBA00023002"/>
    </source>
</evidence>
<evidence type="ECO:0008006" key="11">
    <source>
        <dbReference type="Google" id="ProtNLM"/>
    </source>
</evidence>
<evidence type="ECO:0000256" key="2">
    <source>
        <dbReference type="ARBA" id="ARBA00022559"/>
    </source>
</evidence>
<dbReference type="PANTHER" id="PTHR43641">
    <property type="entry name" value="FORMATE ACETYLTRANSFERASE 3-RELATED"/>
    <property type="match status" value="1"/>
</dbReference>
<proteinExistence type="predicted"/>
<dbReference type="EMBL" id="UOFG01000087">
    <property type="protein sequence ID" value="VAW59517.1"/>
    <property type="molecule type" value="Genomic_DNA"/>
</dbReference>
<evidence type="ECO:0000256" key="4">
    <source>
        <dbReference type="ARBA" id="ARBA00022818"/>
    </source>
</evidence>
<reference evidence="10" key="1">
    <citation type="submission" date="2018-06" db="EMBL/GenBank/DDBJ databases">
        <authorList>
            <person name="Zhirakovskaya E."/>
        </authorList>
    </citation>
    <scope>NUCLEOTIDE SEQUENCE</scope>
</reference>
<sequence length="1201" mass="135587">MIKNALSKSPKSKLNINLSQKGIADFPEYAHFLTIYIKGDKKECHKKWLEVANITDHLCADTQYKTVCVRGVDYELWSHWSEREEMPLPAGITSHKKLENKPFAHTGGDFWFHIKGESESACKKILTVILKELKPVIDRYTQTSAHKRDGGRVFGARFIDAMINPVDPVNLSERSIVGDEDPFYRGAAYVIQQKFRHNWAQLDDMNMLEKENMIGRNHNDAIIPMHDDRSHIKCVRQLNGERVTQRILRQAVPFGNVKGDKSKEEGIYFVAYANEGKVYEDLIDNIAGTEKGFIKDKMLSNSHAESGNFWFIPQASLLKLKDQKEKVSVPLNNYFNLRSKNGLMYYNNRDYLHQAQNNNKGEAAISDRVIQLVAQNFSQWNDTWLKKVSMPSLGHLKDYLNESRWEKYKKTGDSKSAALRKGLAIKISLSDVLLRDNFRDDAGLYNIKPGEIIVGNMPPLTLGTGTRVMEYLTQDEKIEGFFGMLNEYSATGHNVPDYKKVLRLGISGLIDEASACLKKSSGEKKEFYQSTLWALEGLQAFIESYARLADRLKEQAPESDITARDNYMDIATRMHKISCKKPEGLLESLQLIFIINCALHQIGEPMSIGRLDQYLIDAYNKDIKSRKLDEKSAQEIMDAFWLKMDQTVLYNRQHMEDYLTYGTGAVFYSAGNFPQGSALNQWVQQVTVGGYLATDARQAVDGCNEITLLCLRSARRLPLNAPCLSLRVHKKMDKPIHKKIIEEAAKAILSGGAHPVLMNDDKLTHALAASGPLTIADARDYTCDGCYEPIIGGKSEWAFSYVPVLPAVGMAMNQGATIAGAGWVHLRGMKTGWNSPPAEEIHDFEQFMDIFYTQYKWLISAFFNNLMNSYGSLWSICPSPLFSSMTGGCMESGKDMTNGGAIYHIVAPMMCGITDTINALYSIKKMIYERKTAVTTLPELLQALFNNWGQDMKEPFQNEFAGKARADSRSLRYKELRKHALSLAKFGEGKSEELKCFADEVVGHCVRIIREGIDNPIPSVKRSYDKLKKKYHLQDRDFSFTLTPGVGTFEDNIGLGLTMGASADGRLSGDPVADDFCAAPSPSDQPPENKSYDVFSSLNDWNVDSINFGLSNTAPIDININEDFSLPDMKKLVKMFADSKLGSNLITITTADPETFMQADIYPEKYDLVRVRQGGWSEFYIAMFPEHQQYISRRPYYSVKK</sequence>
<protein>
    <recommendedName>
        <fullName evidence="11">Formate C-acetyltransferase</fullName>
    </recommendedName>
</protein>
<dbReference type="GO" id="GO:0020037">
    <property type="term" value="F:heme binding"/>
    <property type="evidence" value="ECO:0007669"/>
    <property type="project" value="InterPro"/>
</dbReference>
<accession>A0A3B0X9B7</accession>
<keyword evidence="7" id="KW-0456">Lyase</keyword>
<evidence type="ECO:0000259" key="8">
    <source>
        <dbReference type="PROSITE" id="PS51149"/>
    </source>
</evidence>
<dbReference type="InterPro" id="IPR011008">
    <property type="entry name" value="Dimeric_a/b-barrel"/>
</dbReference>